<comment type="caution">
    <text evidence="2">The sequence shown here is derived from an EMBL/GenBank/DDBJ whole genome shotgun (WGS) entry which is preliminary data.</text>
</comment>
<dbReference type="PANTHER" id="PTHR11803">
    <property type="entry name" value="2-IMINOBUTANOATE/2-IMINOPROPANOATE DEAMINASE RIDA"/>
    <property type="match status" value="1"/>
</dbReference>
<dbReference type="InterPro" id="IPR006056">
    <property type="entry name" value="RidA"/>
</dbReference>
<proteinExistence type="inferred from homology"/>
<dbReference type="Pfam" id="PF01042">
    <property type="entry name" value="Ribonuc_L-PSP"/>
    <property type="match status" value="1"/>
</dbReference>
<dbReference type="InterPro" id="IPR035959">
    <property type="entry name" value="RutC-like_sf"/>
</dbReference>
<sequence>MSVPKEVINTSQAPAPIGPYNQAIKAGNTLYVSGQIALSPETGGLVQGTIADEAHQVLKNLKAVLKAAGYAFNDVVKTTIFLRDMADFSAVNAVYGEYFTEQAPARETVAVSGLPKNVNVEISVIAWKA</sequence>
<dbReference type="PANTHER" id="PTHR11803:SF39">
    <property type="entry name" value="2-IMINOBUTANOATE_2-IMINOPROPANOATE DEAMINASE"/>
    <property type="match status" value="1"/>
</dbReference>
<dbReference type="RefSeq" id="WP_379023162.1">
    <property type="nucleotide sequence ID" value="NZ_JBHRTA010000037.1"/>
</dbReference>
<evidence type="ECO:0000313" key="3">
    <source>
        <dbReference type="Proteomes" id="UP001595526"/>
    </source>
</evidence>
<evidence type="ECO:0000256" key="1">
    <source>
        <dbReference type="ARBA" id="ARBA00010552"/>
    </source>
</evidence>
<dbReference type="Gene3D" id="3.30.1330.40">
    <property type="entry name" value="RutC-like"/>
    <property type="match status" value="1"/>
</dbReference>
<keyword evidence="3" id="KW-1185">Reference proteome</keyword>
<protein>
    <submittedName>
        <fullName evidence="2">RidA family protein</fullName>
    </submittedName>
</protein>
<dbReference type="SUPFAM" id="SSF55298">
    <property type="entry name" value="YjgF-like"/>
    <property type="match status" value="1"/>
</dbReference>
<reference evidence="3" key="1">
    <citation type="journal article" date="2019" name="Int. J. Syst. Evol. Microbiol.">
        <title>The Global Catalogue of Microorganisms (GCM) 10K type strain sequencing project: providing services to taxonomists for standard genome sequencing and annotation.</title>
        <authorList>
            <consortium name="The Broad Institute Genomics Platform"/>
            <consortium name="The Broad Institute Genome Sequencing Center for Infectious Disease"/>
            <person name="Wu L."/>
            <person name="Ma J."/>
        </authorList>
    </citation>
    <scope>NUCLEOTIDE SEQUENCE [LARGE SCALE GENOMIC DNA]</scope>
    <source>
        <strain evidence="3">KCTC 52416</strain>
    </source>
</reference>
<dbReference type="InterPro" id="IPR006175">
    <property type="entry name" value="YjgF/YER057c/UK114"/>
</dbReference>
<dbReference type="Proteomes" id="UP001595526">
    <property type="component" value="Unassembled WGS sequence"/>
</dbReference>
<name>A0ABV7JNT8_9SPHI</name>
<dbReference type="EMBL" id="JBHRTA010000037">
    <property type="protein sequence ID" value="MFC3198476.1"/>
    <property type="molecule type" value="Genomic_DNA"/>
</dbReference>
<accession>A0ABV7JNT8</accession>
<comment type="similarity">
    <text evidence="1">Belongs to the RutC family.</text>
</comment>
<dbReference type="CDD" id="cd00448">
    <property type="entry name" value="YjgF_YER057c_UK114_family"/>
    <property type="match status" value="1"/>
</dbReference>
<gene>
    <name evidence="2" type="ORF">ACFOET_12700</name>
</gene>
<evidence type="ECO:0000313" key="2">
    <source>
        <dbReference type="EMBL" id="MFC3198476.1"/>
    </source>
</evidence>
<organism evidence="2 3">
    <name type="scientific">Parapedobacter deserti</name>
    <dbReference type="NCBI Taxonomy" id="1912957"/>
    <lineage>
        <taxon>Bacteria</taxon>
        <taxon>Pseudomonadati</taxon>
        <taxon>Bacteroidota</taxon>
        <taxon>Sphingobacteriia</taxon>
        <taxon>Sphingobacteriales</taxon>
        <taxon>Sphingobacteriaceae</taxon>
        <taxon>Parapedobacter</taxon>
    </lineage>
</organism>
<dbReference type="NCBIfam" id="TIGR00004">
    <property type="entry name" value="Rid family detoxifying hydrolase"/>
    <property type="match status" value="1"/>
</dbReference>